<comment type="caution">
    <text evidence="2">The sequence shown here is derived from an EMBL/GenBank/DDBJ whole genome shotgun (WGS) entry which is preliminary data.</text>
</comment>
<dbReference type="EMBL" id="AZIL01000644">
    <property type="protein sequence ID" value="EWM26473.1"/>
    <property type="molecule type" value="Genomic_DNA"/>
</dbReference>
<organism evidence="2 3">
    <name type="scientific">Nannochloropsis gaditana</name>
    <dbReference type="NCBI Taxonomy" id="72520"/>
    <lineage>
        <taxon>Eukaryota</taxon>
        <taxon>Sar</taxon>
        <taxon>Stramenopiles</taxon>
        <taxon>Ochrophyta</taxon>
        <taxon>Eustigmatophyceae</taxon>
        <taxon>Eustigmatales</taxon>
        <taxon>Monodopsidaceae</taxon>
        <taxon>Nannochloropsis</taxon>
    </lineage>
</organism>
<name>W7TSJ2_9STRA</name>
<evidence type="ECO:0000256" key="1">
    <source>
        <dbReference type="SAM" id="MobiDB-lite"/>
    </source>
</evidence>
<feature type="region of interest" description="Disordered" evidence="1">
    <location>
        <begin position="35"/>
        <end position="57"/>
    </location>
</feature>
<dbReference type="Proteomes" id="UP000019335">
    <property type="component" value="Chromosome 8"/>
</dbReference>
<evidence type="ECO:0000313" key="3">
    <source>
        <dbReference type="Proteomes" id="UP000019335"/>
    </source>
</evidence>
<proteinExistence type="predicted"/>
<evidence type="ECO:0000313" key="2">
    <source>
        <dbReference type="EMBL" id="EWM26473.1"/>
    </source>
</evidence>
<gene>
    <name evidence="2" type="ORF">Naga_100045g25</name>
</gene>
<keyword evidence="3" id="KW-1185">Reference proteome</keyword>
<accession>W7TSJ2</accession>
<sequence length="158" mass="17733">MDREGWVEGGIAQRANVEGWVNTRRESQHIWKMGEVSHEIDSAKGDGRGNRKEESERGQCVVVGYRRLNGGSKKVCNARMSSAISQVGKGGNLNILYLRESVDRDSARSLKLNPRASTARQDYGKVFPRWKPTRKSSPIGRKQAGRRGFKRQDSNSSE</sequence>
<protein>
    <submittedName>
        <fullName evidence="2">Uncharacterized protein</fullName>
    </submittedName>
</protein>
<reference evidence="2 3" key="1">
    <citation type="journal article" date="2014" name="Mol. Plant">
        <title>Chromosome Scale Genome Assembly and Transcriptome Profiling of Nannochloropsis gaditana in Nitrogen Depletion.</title>
        <authorList>
            <person name="Corteggiani Carpinelli E."/>
            <person name="Telatin A."/>
            <person name="Vitulo N."/>
            <person name="Forcato C."/>
            <person name="D'Angelo M."/>
            <person name="Schiavon R."/>
            <person name="Vezzi A."/>
            <person name="Giacometti G.M."/>
            <person name="Morosinotto T."/>
            <person name="Valle G."/>
        </authorList>
    </citation>
    <scope>NUCLEOTIDE SEQUENCE [LARGE SCALE GENOMIC DNA]</scope>
    <source>
        <strain evidence="2 3">B-31</strain>
    </source>
</reference>
<dbReference type="AlphaFoldDB" id="W7TSJ2"/>
<feature type="region of interest" description="Disordered" evidence="1">
    <location>
        <begin position="107"/>
        <end position="158"/>
    </location>
</feature>